<accession>A0A2P2FQ33</accession>
<proteinExistence type="predicted"/>
<dbReference type="AlphaFoldDB" id="A0A2P2FQ33"/>
<evidence type="ECO:0000313" key="3">
    <source>
        <dbReference type="Proteomes" id="UP000256220"/>
    </source>
</evidence>
<evidence type="ECO:0000313" key="2">
    <source>
        <dbReference type="EMBL" id="KFU78838.1"/>
    </source>
</evidence>
<evidence type="ECO:0008006" key="4">
    <source>
        <dbReference type="Google" id="ProtNLM"/>
    </source>
</evidence>
<protein>
    <recommendedName>
        <fullName evidence="4">Secreted protein</fullName>
    </recommendedName>
</protein>
<sequence>MSVLTGRVLRAFLLPAVLGLGALSLASASADPARTQQTREALTQEPAIAQAGLTFGFYVGDEQQPTTSRVAKLGSDITFPQGRFDGKILGFTGQVPITGKLAIPPTSSYFVSFRFMPATGDVALIPDGDATGTVLVKTGATGDCKEVGTNICAHTDVTNKVFIKLTNVKVDGKVLDVGPNCRTAQSVAVNIKALVPLAFPAPPVKVTSTFTTPGFAGCGVREDLSPLLTGLVSGPGNTLVTNLRLRCVGDGGPPNGCGA</sequence>
<feature type="signal peptide" evidence="1">
    <location>
        <begin position="1"/>
        <end position="30"/>
    </location>
</feature>
<evidence type="ECO:0000256" key="1">
    <source>
        <dbReference type="SAM" id="SignalP"/>
    </source>
</evidence>
<name>A0A2P2FQ33_AMYLU</name>
<dbReference type="Proteomes" id="UP000256220">
    <property type="component" value="Unassembled WGS sequence"/>
</dbReference>
<organism evidence="2 3">
    <name type="scientific">Amycolatopsis lurida NRRL 2430</name>
    <dbReference type="NCBI Taxonomy" id="1460371"/>
    <lineage>
        <taxon>Bacteria</taxon>
        <taxon>Bacillati</taxon>
        <taxon>Actinomycetota</taxon>
        <taxon>Actinomycetes</taxon>
        <taxon>Pseudonocardiales</taxon>
        <taxon>Pseudonocardiaceae</taxon>
        <taxon>Amycolatopsis</taxon>
    </lineage>
</organism>
<reference evidence="2 3" key="1">
    <citation type="journal article" date="2014" name="Genome Announc.">
        <title>Draft Genome Sequence of Amycolatopsis lurida NRRL 2430, Producer of the Glycopeptide Family Antibiotic Ristocetin.</title>
        <authorList>
            <person name="Kwun M.J."/>
            <person name="Hong H.J."/>
        </authorList>
    </citation>
    <scope>NUCLEOTIDE SEQUENCE [LARGE SCALE GENOMIC DNA]</scope>
    <source>
        <strain evidence="2 3">NRRL 2430</strain>
    </source>
</reference>
<keyword evidence="1" id="KW-0732">Signal</keyword>
<comment type="caution">
    <text evidence="2">The sequence shown here is derived from an EMBL/GenBank/DDBJ whole genome shotgun (WGS) entry which is preliminary data.</text>
</comment>
<gene>
    <name evidence="2" type="ORF">BB31_24180</name>
</gene>
<dbReference type="EMBL" id="JFBM01000022">
    <property type="protein sequence ID" value="KFU78838.1"/>
    <property type="molecule type" value="Genomic_DNA"/>
</dbReference>
<keyword evidence="3" id="KW-1185">Reference proteome</keyword>
<feature type="chain" id="PRO_5038989219" description="Secreted protein" evidence="1">
    <location>
        <begin position="31"/>
        <end position="259"/>
    </location>
</feature>
<dbReference type="RefSeq" id="WP_034315135.1">
    <property type="nucleotide sequence ID" value="NZ_JFBM01000022.1"/>
</dbReference>